<feature type="transmembrane region" description="Helical" evidence="8">
    <location>
        <begin position="206"/>
        <end position="226"/>
    </location>
</feature>
<organism evidence="9 10">
    <name type="scientific">Candidimonas nitroreducens</name>
    <dbReference type="NCBI Taxonomy" id="683354"/>
    <lineage>
        <taxon>Bacteria</taxon>
        <taxon>Pseudomonadati</taxon>
        <taxon>Pseudomonadota</taxon>
        <taxon>Betaproteobacteria</taxon>
        <taxon>Burkholderiales</taxon>
        <taxon>Alcaligenaceae</taxon>
        <taxon>Candidimonas</taxon>
    </lineage>
</organism>
<keyword evidence="6 8" id="KW-1133">Transmembrane helix</keyword>
<comment type="subcellular location">
    <subcellularLocation>
        <location evidence="1 8">Cell membrane</location>
        <topology evidence="1 8">Multi-pass membrane protein</topology>
    </subcellularLocation>
</comment>
<evidence type="ECO:0000256" key="2">
    <source>
        <dbReference type="ARBA" id="ARBA00009142"/>
    </source>
</evidence>
<evidence type="ECO:0000256" key="6">
    <source>
        <dbReference type="ARBA" id="ARBA00022989"/>
    </source>
</evidence>
<dbReference type="EMBL" id="NJIH01000008">
    <property type="protein sequence ID" value="OWT58140.1"/>
    <property type="molecule type" value="Genomic_DNA"/>
</dbReference>
<gene>
    <name evidence="9" type="ORF">CEY11_14065</name>
</gene>
<dbReference type="PANTHER" id="PTHR30269:SF32">
    <property type="entry name" value="MEMBRANE TRANSPORTER PROTEIN-RELATED"/>
    <property type="match status" value="1"/>
</dbReference>
<evidence type="ECO:0000256" key="5">
    <source>
        <dbReference type="ARBA" id="ARBA00022692"/>
    </source>
</evidence>
<dbReference type="RefSeq" id="WP_088604051.1">
    <property type="nucleotide sequence ID" value="NZ_NJIH01000008.1"/>
</dbReference>
<reference evidence="10" key="1">
    <citation type="submission" date="2017-06" db="EMBL/GenBank/DDBJ databases">
        <title>Herbaspirillum phytohormonus sp. nov., isolated from the root nodule of Robinia pseudoacacia in lead-zinc mine.</title>
        <authorList>
            <person name="Fan M."/>
            <person name="Lin Y."/>
        </authorList>
    </citation>
    <scope>NUCLEOTIDE SEQUENCE [LARGE SCALE GENOMIC DNA]</scope>
    <source>
        <strain evidence="10">SC-089</strain>
    </source>
</reference>
<protein>
    <recommendedName>
        <fullName evidence="8">Probable membrane transporter protein</fullName>
    </recommendedName>
</protein>
<evidence type="ECO:0000256" key="7">
    <source>
        <dbReference type="ARBA" id="ARBA00023136"/>
    </source>
</evidence>
<feature type="transmembrane region" description="Helical" evidence="8">
    <location>
        <begin position="110"/>
        <end position="127"/>
    </location>
</feature>
<feature type="transmembrane region" description="Helical" evidence="8">
    <location>
        <begin position="179"/>
        <end position="200"/>
    </location>
</feature>
<dbReference type="Proteomes" id="UP000214603">
    <property type="component" value="Unassembled WGS sequence"/>
</dbReference>
<keyword evidence="7 8" id="KW-0472">Membrane</keyword>
<feature type="transmembrane region" description="Helical" evidence="8">
    <location>
        <begin position="139"/>
        <end position="167"/>
    </location>
</feature>
<dbReference type="OrthoDB" id="5801432at2"/>
<feature type="transmembrane region" description="Helical" evidence="8">
    <location>
        <begin position="14"/>
        <end position="34"/>
    </location>
</feature>
<dbReference type="PANTHER" id="PTHR30269">
    <property type="entry name" value="TRANSMEMBRANE PROTEIN YFCA"/>
    <property type="match status" value="1"/>
</dbReference>
<dbReference type="GO" id="GO:0005886">
    <property type="term" value="C:plasma membrane"/>
    <property type="evidence" value="ECO:0007669"/>
    <property type="project" value="UniProtKB-SubCell"/>
</dbReference>
<evidence type="ECO:0000256" key="1">
    <source>
        <dbReference type="ARBA" id="ARBA00004651"/>
    </source>
</evidence>
<keyword evidence="3" id="KW-0813">Transport</keyword>
<accession>A0A225MDK1</accession>
<comment type="similarity">
    <text evidence="2 8">Belongs to the 4-toluene sulfonate uptake permease (TSUP) (TC 2.A.102) family.</text>
</comment>
<evidence type="ECO:0000256" key="8">
    <source>
        <dbReference type="RuleBase" id="RU363041"/>
    </source>
</evidence>
<evidence type="ECO:0000313" key="9">
    <source>
        <dbReference type="EMBL" id="OWT58140.1"/>
    </source>
</evidence>
<comment type="caution">
    <text evidence="9">The sequence shown here is derived from an EMBL/GenBank/DDBJ whole genome shotgun (WGS) entry which is preliminary data.</text>
</comment>
<dbReference type="AlphaFoldDB" id="A0A225MDK1"/>
<sequence>MIEALQHQLHLLPAAGHLAFAGGAILLAYCIFGLAGFGSSITSVPFLIQVLPLHTVVCLMLLIDLVLCTVLNLRERRHVDTTELKRILPGMLAGSLVGLLLLVRAPAKPLFLLLGLFVVAVFLWNNVVKRKAAHISPRLALPLGLGGGVFTTLFGTGGPLYTIYMAGRIDDKRALRSTLGVLIGTTALIRLCMFAVAGLLSNPSVYFLAVLALPVALAGFVLGNFLHDKVSSQGVKKVVWVILLAGGASAIFKGLS</sequence>
<dbReference type="Pfam" id="PF01925">
    <property type="entry name" value="TauE"/>
    <property type="match status" value="1"/>
</dbReference>
<feature type="transmembrane region" description="Helical" evidence="8">
    <location>
        <begin position="238"/>
        <end position="255"/>
    </location>
</feature>
<keyword evidence="10" id="KW-1185">Reference proteome</keyword>
<evidence type="ECO:0000313" key="10">
    <source>
        <dbReference type="Proteomes" id="UP000214603"/>
    </source>
</evidence>
<dbReference type="InterPro" id="IPR002781">
    <property type="entry name" value="TM_pro_TauE-like"/>
</dbReference>
<name>A0A225MDK1_9BURK</name>
<keyword evidence="4 8" id="KW-1003">Cell membrane</keyword>
<evidence type="ECO:0000256" key="4">
    <source>
        <dbReference type="ARBA" id="ARBA00022475"/>
    </source>
</evidence>
<dbReference type="InterPro" id="IPR052017">
    <property type="entry name" value="TSUP"/>
</dbReference>
<feature type="transmembrane region" description="Helical" evidence="8">
    <location>
        <begin position="87"/>
        <end position="103"/>
    </location>
</feature>
<evidence type="ECO:0000256" key="3">
    <source>
        <dbReference type="ARBA" id="ARBA00022448"/>
    </source>
</evidence>
<feature type="transmembrane region" description="Helical" evidence="8">
    <location>
        <begin position="46"/>
        <end position="67"/>
    </location>
</feature>
<keyword evidence="5 8" id="KW-0812">Transmembrane</keyword>
<proteinExistence type="inferred from homology"/>